<protein>
    <submittedName>
        <fullName evidence="1">Uncharacterized protein</fullName>
    </submittedName>
</protein>
<evidence type="ECO:0000313" key="2">
    <source>
        <dbReference type="Proteomes" id="UP001318682"/>
    </source>
</evidence>
<sequence length="337" mass="37581">MHSMPQGQQFQLKHAFDTAFAQYQETMGEPFPVVPDFERVEDSDFWAVADMDGDMFRIRVSTGAVDMTTALWEHVLADEGLQGGIGLPLSATADEMIHLSLVWLMLHELHHYQMGHFEITGRLCLTEANVPQAYGVVSRAPVAPPVLAGLDEDDLPKVEPCLELQADHNAIEMLLDAYSADELPALRARATAISGMIMLIECEDTKRDHAHSSHPKAATRIFQLLGHVIEMPMIQATLAQHHPKLEIDRNIPSYEEQSAFNREVAIPTFLDTMTLAMVAKAETIRDDLGEPQDFFQDIQIAKLAALEHLDALATAGAIQWADLMTLNSRILRLLEIR</sequence>
<proteinExistence type="predicted"/>
<keyword evidence="2" id="KW-1185">Reference proteome</keyword>
<dbReference type="EMBL" id="CP143423">
    <property type="protein sequence ID" value="WVX47995.1"/>
    <property type="molecule type" value="Genomic_DNA"/>
</dbReference>
<reference evidence="2" key="1">
    <citation type="submission" date="2024-01" db="EMBL/GenBank/DDBJ databases">
        <title>Roseobacter fucihabitans sp. nov., isolated from the brown alga Fucus spiralis.</title>
        <authorList>
            <person name="Hahnke S."/>
            <person name="Berger M."/>
            <person name="Schlingloff A."/>
            <person name="Athale I."/>
            <person name="Neumann-Schaal M."/>
            <person name="Adenaya A."/>
            <person name="Poehlein A."/>
            <person name="Daniel R."/>
            <person name="Pertersen J."/>
            <person name="Brinkhoff T."/>
        </authorList>
    </citation>
    <scope>NUCLEOTIDE SEQUENCE [LARGE SCALE GENOMIC DNA]</scope>
    <source>
        <strain evidence="2">B14</strain>
    </source>
</reference>
<gene>
    <name evidence="1" type="ORF">ROLI_010720</name>
</gene>
<dbReference type="Proteomes" id="UP001318682">
    <property type="component" value="Chromosome"/>
</dbReference>
<accession>A0ABZ2BRZ6</accession>
<evidence type="ECO:0000313" key="1">
    <source>
        <dbReference type="EMBL" id="WVX47995.1"/>
    </source>
</evidence>
<name>A0ABZ2BRZ6_9RHOB</name>
<organism evidence="1 2">
    <name type="scientific">Roseobacter fucihabitans</name>
    <dbReference type="NCBI Taxonomy" id="1537242"/>
    <lineage>
        <taxon>Bacteria</taxon>
        <taxon>Pseudomonadati</taxon>
        <taxon>Pseudomonadota</taxon>
        <taxon>Alphaproteobacteria</taxon>
        <taxon>Rhodobacterales</taxon>
        <taxon>Roseobacteraceae</taxon>
        <taxon>Roseobacter</taxon>
    </lineage>
</organism>